<evidence type="ECO:0000313" key="8">
    <source>
        <dbReference type="Proteomes" id="UP000023561"/>
    </source>
</evidence>
<protein>
    <recommendedName>
        <fullName evidence="6">ParB-like N-terminal domain-containing protein</fullName>
    </recommendedName>
</protein>
<dbReference type="InterPro" id="IPR036086">
    <property type="entry name" value="ParB/Sulfiredoxin_sf"/>
</dbReference>
<dbReference type="GeneID" id="301194941"/>
<dbReference type="InterPro" id="IPR037953">
    <property type="entry name" value="SbnI-like_N"/>
</dbReference>
<keyword evidence="2" id="KW-0547">Nucleotide-binding</keyword>
<evidence type="ECO:0000256" key="1">
    <source>
        <dbReference type="ARBA" id="ARBA00022679"/>
    </source>
</evidence>
<reference evidence="7 8" key="1">
    <citation type="submission" date="2014-04" db="EMBL/GenBank/DDBJ databases">
        <title>Whole genome shotgun sequence of Geobacillus caldoxylosilyticus NBRC 107762.</title>
        <authorList>
            <person name="Hosoyama A."/>
            <person name="Hosoyama Y."/>
            <person name="Katano-Makiyama Y."/>
            <person name="Tsuchikane K."/>
            <person name="Ohji S."/>
            <person name="Ichikawa N."/>
            <person name="Yamazoe A."/>
            <person name="Fujita N."/>
        </authorList>
    </citation>
    <scope>NUCLEOTIDE SEQUENCE [LARGE SCALE GENOMIC DNA]</scope>
    <source>
        <strain evidence="7 8">NBRC 107762</strain>
    </source>
</reference>
<keyword evidence="4" id="KW-0067">ATP-binding</keyword>
<feature type="domain" description="ParB-like N-terminal" evidence="6">
    <location>
        <begin position="9"/>
        <end position="92"/>
    </location>
</feature>
<dbReference type="Proteomes" id="UP000023561">
    <property type="component" value="Unassembled WGS sequence"/>
</dbReference>
<keyword evidence="3" id="KW-0418">Kinase</keyword>
<evidence type="ECO:0000256" key="2">
    <source>
        <dbReference type="ARBA" id="ARBA00022741"/>
    </source>
</evidence>
<evidence type="ECO:0000256" key="5">
    <source>
        <dbReference type="SAM" id="Coils"/>
    </source>
</evidence>
<evidence type="ECO:0000313" key="7">
    <source>
        <dbReference type="EMBL" id="GAJ41768.1"/>
    </source>
</evidence>
<keyword evidence="1" id="KW-0808">Transferase</keyword>
<dbReference type="GO" id="GO:0005524">
    <property type="term" value="F:ATP binding"/>
    <property type="evidence" value="ECO:0007669"/>
    <property type="project" value="UniProtKB-KW"/>
</dbReference>
<dbReference type="OrthoDB" id="2380647at2"/>
<keyword evidence="8" id="KW-1185">Reference proteome</keyword>
<dbReference type="AlphaFoldDB" id="A0A023DKL5"/>
<dbReference type="Gene3D" id="3.30.1760.10">
    <property type="entry name" value="Conserved hypothetical protein from pyrococcus furiosus pfu- 392566-001, domain 2"/>
    <property type="match status" value="1"/>
</dbReference>
<keyword evidence="5" id="KW-0175">Coiled coil</keyword>
<dbReference type="InterPro" id="IPR016999">
    <property type="entry name" value="SbnI-like"/>
</dbReference>
<dbReference type="Gene3D" id="3.90.1530.10">
    <property type="entry name" value="Conserved hypothetical protein from pyrococcus furiosus pfu- 392566-001, ParB domain"/>
    <property type="match status" value="1"/>
</dbReference>
<dbReference type="CDD" id="cd16388">
    <property type="entry name" value="SbnI_like_N"/>
    <property type="match status" value="1"/>
</dbReference>
<sequence>MKEVITSLKLVPINQLRLHEEYEPSRLEKTITQIRKDQFLRHPILVTKLNDGSYLVLDGVHRLSALRAIGCRKVPVQEVEKKDFSNTAWNHLISTGEWYEKMLNDSSLPWVREEKEGTIFVEGVSSENKSHFLYLEDIQSDLLAYWHTVVSYYSKQYPVIRIPKEDEHLPPKGYVLIKYQPISYEAIEAYVTNGWMFPAGVTRFIINGRLLNLKVPLALLMDQSENIQEWMRLIEKWEKSLRFYKEQVYLCEI</sequence>
<dbReference type="RefSeq" id="WP_042412285.1">
    <property type="nucleotide sequence ID" value="NZ_BAWO01000096.1"/>
</dbReference>
<dbReference type="Pfam" id="PF02195">
    <property type="entry name" value="ParB_N"/>
    <property type="match status" value="1"/>
</dbReference>
<dbReference type="SUPFAM" id="SSF110849">
    <property type="entry name" value="ParB/Sulfiredoxin"/>
    <property type="match status" value="1"/>
</dbReference>
<dbReference type="PIRSF" id="PIRSF032543">
    <property type="entry name" value="UCP032543_ParB-like"/>
    <property type="match status" value="1"/>
</dbReference>
<evidence type="ECO:0000256" key="4">
    <source>
        <dbReference type="ARBA" id="ARBA00022840"/>
    </source>
</evidence>
<dbReference type="SMART" id="SM00470">
    <property type="entry name" value="ParB"/>
    <property type="match status" value="1"/>
</dbReference>
<accession>A0A023DKL5</accession>
<comment type="caution">
    <text evidence="7">The sequence shown here is derived from an EMBL/GenBank/DDBJ whole genome shotgun (WGS) entry which is preliminary data.</text>
</comment>
<evidence type="ECO:0000259" key="6">
    <source>
        <dbReference type="SMART" id="SM00470"/>
    </source>
</evidence>
<dbReference type="GO" id="GO:0016301">
    <property type="term" value="F:kinase activity"/>
    <property type="evidence" value="ECO:0007669"/>
    <property type="project" value="UniProtKB-KW"/>
</dbReference>
<dbReference type="InterPro" id="IPR003115">
    <property type="entry name" value="ParB_N"/>
</dbReference>
<name>A0A023DKL5_9BACL</name>
<organism evidence="7 8">
    <name type="scientific">Parageobacillus caldoxylosilyticus NBRC 107762</name>
    <dbReference type="NCBI Taxonomy" id="1220594"/>
    <lineage>
        <taxon>Bacteria</taxon>
        <taxon>Bacillati</taxon>
        <taxon>Bacillota</taxon>
        <taxon>Bacilli</taxon>
        <taxon>Bacillales</taxon>
        <taxon>Anoxybacillaceae</taxon>
        <taxon>Saccharococcus</taxon>
    </lineage>
</organism>
<gene>
    <name evidence="7" type="ORF">GCA01S_096_00030</name>
</gene>
<dbReference type="EMBL" id="BAWO01000096">
    <property type="protein sequence ID" value="GAJ41768.1"/>
    <property type="molecule type" value="Genomic_DNA"/>
</dbReference>
<proteinExistence type="predicted"/>
<evidence type="ECO:0000256" key="3">
    <source>
        <dbReference type="ARBA" id="ARBA00022777"/>
    </source>
</evidence>
<dbReference type="InterPro" id="IPR023098">
    <property type="entry name" value="SerK/SbnI_C"/>
</dbReference>
<feature type="coiled-coil region" evidence="5">
    <location>
        <begin position="220"/>
        <end position="247"/>
    </location>
</feature>